<dbReference type="Proteomes" id="UP000198778">
    <property type="component" value="Unassembled WGS sequence"/>
</dbReference>
<keyword evidence="3 5" id="KW-0732">Signal</keyword>
<dbReference type="PROSITE" id="PS01037">
    <property type="entry name" value="SBP_BACTERIAL_1"/>
    <property type="match status" value="1"/>
</dbReference>
<evidence type="ECO:0000256" key="3">
    <source>
        <dbReference type="ARBA" id="ARBA00022729"/>
    </source>
</evidence>
<evidence type="ECO:0000256" key="1">
    <source>
        <dbReference type="ARBA" id="ARBA00008520"/>
    </source>
</evidence>
<sequence length="401" mass="44399">MKVNRKILTASVLTAVLLAACGNNEGNNTEANENAAGNTNNAAENTNNESNIENETNETNENEAEETNEAENEAGEETASETELDGELIVYSSRNEIFTDALLDKFEEDTGVEVRALHEAEPLQIQEEAGNVQADIFISNDIGGLEYLNQEGLLEESDPENIETIDEQFRADNNEWFALSTRARGFIYNKDMIEEEEVPSRMEDLLDDSYAEVENGYAITRGGNGGMIGNVSALRHEWGDERTEEWINSIQENAAGIYEGHGDIRRAVGEGTHAFGLVNNYYYHQQLEEPSDNNVGFVYADQGEGEMGAIANAAGVGLVADGPNPENAQAFLDWVLEEENQLEFVGESLEVPINPELDPPFEEAVPFSELQVQDMPLRELGNYFEDTRQLIEDAGLDLELR</sequence>
<dbReference type="InterPro" id="IPR006061">
    <property type="entry name" value="SBP_1_CS"/>
</dbReference>
<feature type="compositionally biased region" description="Low complexity" evidence="4">
    <location>
        <begin position="29"/>
        <end position="54"/>
    </location>
</feature>
<feature type="compositionally biased region" description="Acidic residues" evidence="4">
    <location>
        <begin position="55"/>
        <end position="84"/>
    </location>
</feature>
<organism evidence="6 7">
    <name type="scientific">Alkalicoccus daliensis</name>
    <dbReference type="NCBI Taxonomy" id="745820"/>
    <lineage>
        <taxon>Bacteria</taxon>
        <taxon>Bacillati</taxon>
        <taxon>Bacillota</taxon>
        <taxon>Bacilli</taxon>
        <taxon>Bacillales</taxon>
        <taxon>Bacillaceae</taxon>
        <taxon>Alkalicoccus</taxon>
    </lineage>
</organism>
<name>A0A1H0IM01_9BACI</name>
<feature type="region of interest" description="Disordered" evidence="4">
    <location>
        <begin position="29"/>
        <end position="84"/>
    </location>
</feature>
<feature type="chain" id="PRO_5038749284" evidence="5">
    <location>
        <begin position="26"/>
        <end position="401"/>
    </location>
</feature>
<proteinExistence type="inferred from homology"/>
<dbReference type="STRING" id="745820.SAMN04488053_11120"/>
<dbReference type="AlphaFoldDB" id="A0A1H0IM01"/>
<dbReference type="PANTHER" id="PTHR30006:SF24">
    <property type="entry name" value="SLL0237 PROTEIN"/>
    <property type="match status" value="1"/>
</dbReference>
<dbReference type="Gene3D" id="3.40.190.10">
    <property type="entry name" value="Periplasmic binding protein-like II"/>
    <property type="match status" value="2"/>
</dbReference>
<evidence type="ECO:0000256" key="5">
    <source>
        <dbReference type="SAM" id="SignalP"/>
    </source>
</evidence>
<dbReference type="PANTHER" id="PTHR30006">
    <property type="entry name" value="THIAMINE-BINDING PERIPLASMIC PROTEIN-RELATED"/>
    <property type="match status" value="1"/>
</dbReference>
<gene>
    <name evidence="6" type="ORF">SAMN04488053_11120</name>
</gene>
<accession>A0A1H0IM01</accession>
<evidence type="ECO:0000313" key="7">
    <source>
        <dbReference type="Proteomes" id="UP000198778"/>
    </source>
</evidence>
<dbReference type="EMBL" id="FNIL01000011">
    <property type="protein sequence ID" value="SDO32375.1"/>
    <property type="molecule type" value="Genomic_DNA"/>
</dbReference>
<dbReference type="SUPFAM" id="SSF53850">
    <property type="entry name" value="Periplasmic binding protein-like II"/>
    <property type="match status" value="1"/>
</dbReference>
<dbReference type="Pfam" id="PF13343">
    <property type="entry name" value="SBP_bac_6"/>
    <property type="match status" value="1"/>
</dbReference>
<comment type="similarity">
    <text evidence="1">Belongs to the bacterial solute-binding protein 1 family.</text>
</comment>
<reference evidence="7" key="1">
    <citation type="submission" date="2016-10" db="EMBL/GenBank/DDBJ databases">
        <authorList>
            <person name="Varghese N."/>
            <person name="Submissions S."/>
        </authorList>
    </citation>
    <scope>NUCLEOTIDE SEQUENCE [LARGE SCALE GENOMIC DNA]</scope>
    <source>
        <strain evidence="7">CGMCC 1.10369</strain>
    </source>
</reference>
<keyword evidence="7" id="KW-1185">Reference proteome</keyword>
<dbReference type="GO" id="GO:0055085">
    <property type="term" value="P:transmembrane transport"/>
    <property type="evidence" value="ECO:0007669"/>
    <property type="project" value="InterPro"/>
</dbReference>
<feature type="signal peptide" evidence="5">
    <location>
        <begin position="1"/>
        <end position="25"/>
    </location>
</feature>
<dbReference type="RefSeq" id="WP_244516863.1">
    <property type="nucleotide sequence ID" value="NZ_FNIL01000011.1"/>
</dbReference>
<evidence type="ECO:0000313" key="6">
    <source>
        <dbReference type="EMBL" id="SDO32375.1"/>
    </source>
</evidence>
<dbReference type="PROSITE" id="PS51257">
    <property type="entry name" value="PROKAR_LIPOPROTEIN"/>
    <property type="match status" value="1"/>
</dbReference>
<protein>
    <submittedName>
        <fullName evidence="6">Iron(III) transport system substrate-binding protein</fullName>
    </submittedName>
</protein>
<keyword evidence="2" id="KW-0813">Transport</keyword>
<evidence type="ECO:0000256" key="4">
    <source>
        <dbReference type="SAM" id="MobiDB-lite"/>
    </source>
</evidence>
<evidence type="ECO:0000256" key="2">
    <source>
        <dbReference type="ARBA" id="ARBA00022448"/>
    </source>
</evidence>